<evidence type="ECO:0000256" key="2">
    <source>
        <dbReference type="SAM" id="MobiDB-lite"/>
    </source>
</evidence>
<reference evidence="3 4" key="1">
    <citation type="journal article" date="2012" name="Genome Biol.">
        <title>Genome and low-iron response of an oceanic diatom adapted to chronic iron limitation.</title>
        <authorList>
            <person name="Lommer M."/>
            <person name="Specht M."/>
            <person name="Roy A.S."/>
            <person name="Kraemer L."/>
            <person name="Andreson R."/>
            <person name="Gutowska M.A."/>
            <person name="Wolf J."/>
            <person name="Bergner S.V."/>
            <person name="Schilhabel M.B."/>
            <person name="Klostermeier U.C."/>
            <person name="Beiko R.G."/>
            <person name="Rosenstiel P."/>
            <person name="Hippler M."/>
            <person name="Laroche J."/>
        </authorList>
    </citation>
    <scope>NUCLEOTIDE SEQUENCE [LARGE SCALE GENOMIC DNA]</scope>
    <source>
        <strain evidence="3 4">CCMP1005</strain>
    </source>
</reference>
<proteinExistence type="predicted"/>
<dbReference type="SUPFAM" id="SSF48403">
    <property type="entry name" value="Ankyrin repeat"/>
    <property type="match status" value="1"/>
</dbReference>
<dbReference type="InterPro" id="IPR002110">
    <property type="entry name" value="Ankyrin_rpt"/>
</dbReference>
<evidence type="ECO:0000313" key="3">
    <source>
        <dbReference type="EMBL" id="EJK72560.1"/>
    </source>
</evidence>
<comment type="caution">
    <text evidence="3">The sequence shown here is derived from an EMBL/GenBank/DDBJ whole genome shotgun (WGS) entry which is preliminary data.</text>
</comment>
<dbReference type="AlphaFoldDB" id="K0T4D3"/>
<feature type="region of interest" description="Disordered" evidence="2">
    <location>
        <begin position="319"/>
        <end position="343"/>
    </location>
</feature>
<feature type="repeat" description="ANK" evidence="1">
    <location>
        <begin position="98"/>
        <end position="130"/>
    </location>
</feature>
<keyword evidence="1" id="KW-0040">ANK repeat</keyword>
<dbReference type="EMBL" id="AGNL01005655">
    <property type="protein sequence ID" value="EJK72560.1"/>
    <property type="molecule type" value="Genomic_DNA"/>
</dbReference>
<dbReference type="Gene3D" id="1.25.40.20">
    <property type="entry name" value="Ankyrin repeat-containing domain"/>
    <property type="match status" value="1"/>
</dbReference>
<evidence type="ECO:0000313" key="4">
    <source>
        <dbReference type="Proteomes" id="UP000266841"/>
    </source>
</evidence>
<feature type="compositionally biased region" description="Basic residues" evidence="2">
    <location>
        <begin position="329"/>
        <end position="343"/>
    </location>
</feature>
<dbReference type="InterPro" id="IPR036770">
    <property type="entry name" value="Ankyrin_rpt-contain_sf"/>
</dbReference>
<evidence type="ECO:0000256" key="1">
    <source>
        <dbReference type="PROSITE-ProRule" id="PRU00023"/>
    </source>
</evidence>
<protein>
    <submittedName>
        <fullName evidence="3">Uncharacterized protein</fullName>
    </submittedName>
</protein>
<name>K0T4D3_THAOC</name>
<dbReference type="PROSITE" id="PS50297">
    <property type="entry name" value="ANK_REP_REGION"/>
    <property type="match status" value="1"/>
</dbReference>
<accession>K0T4D3</accession>
<dbReference type="Proteomes" id="UP000266841">
    <property type="component" value="Unassembled WGS sequence"/>
</dbReference>
<organism evidence="3 4">
    <name type="scientific">Thalassiosira oceanica</name>
    <name type="common">Marine diatom</name>
    <dbReference type="NCBI Taxonomy" id="159749"/>
    <lineage>
        <taxon>Eukaryota</taxon>
        <taxon>Sar</taxon>
        <taxon>Stramenopiles</taxon>
        <taxon>Ochrophyta</taxon>
        <taxon>Bacillariophyta</taxon>
        <taxon>Coscinodiscophyceae</taxon>
        <taxon>Thalassiosirophycidae</taxon>
        <taxon>Thalassiosirales</taxon>
        <taxon>Thalassiosiraceae</taxon>
        <taxon>Thalassiosira</taxon>
    </lineage>
</organism>
<keyword evidence="4" id="KW-1185">Reference proteome</keyword>
<dbReference type="eggNOG" id="ENOG502QSQ8">
    <property type="taxonomic scope" value="Eukaryota"/>
</dbReference>
<dbReference type="PROSITE" id="PS50088">
    <property type="entry name" value="ANK_REPEAT"/>
    <property type="match status" value="1"/>
</dbReference>
<sequence length="343" mass="38704">MVSQLASYRARKQKLEEEMDTSSDRYRHISILLQTLENEIGQDWDGVTVLEDGSEPSVIMPDYIFKAAMLGNIKTILKWIYADQTEDRVNAISSVETLGSPILRLAAFSSHLDLMSLLLQLGANVDYRDIRGGTAIGILVRGEFRTRERAFRLLLSWGASFFPGELSSKEVCISSALRSGNRRFAELLESELGGRRCEIVDLPSRPELNGKTCVVEEYRKGRDEYIVTLESGRKESLTISGANLKRRDRTPDDCGYCVEFKNGRAVRHEFDSSEECREFLTMVDERRRPAVTEDDEARADRAAAELLAELDLEDAAVKQQPRCIDKGRSPGKRRAGGKKCKRK</sequence>
<gene>
    <name evidence="3" type="ORF">THAOC_05898</name>
</gene>